<sequence>MFLRLHSLIDRSCDMSQLLTAAVLDQQMPANQIRQAGAVFQPIMP</sequence>
<dbReference type="EMBL" id="CZPZ01000009">
    <property type="protein sequence ID" value="CUS34449.1"/>
    <property type="molecule type" value="Genomic_DNA"/>
</dbReference>
<proteinExistence type="predicted"/>
<organism evidence="1 2">
    <name type="scientific">Candidatus Nitrospira nitrificans</name>
    <dbReference type="NCBI Taxonomy" id="1742973"/>
    <lineage>
        <taxon>Bacteria</taxon>
        <taxon>Pseudomonadati</taxon>
        <taxon>Nitrospirota</taxon>
        <taxon>Nitrospiria</taxon>
        <taxon>Nitrospirales</taxon>
        <taxon>Nitrospiraceae</taxon>
        <taxon>Nitrospira</taxon>
    </lineage>
</organism>
<evidence type="ECO:0000313" key="2">
    <source>
        <dbReference type="Proteomes" id="UP000198736"/>
    </source>
</evidence>
<dbReference type="Proteomes" id="UP000198736">
    <property type="component" value="Unassembled WGS sequence"/>
</dbReference>
<accession>A0A0S4L9S5</accession>
<reference evidence="2" key="1">
    <citation type="submission" date="2015-10" db="EMBL/GenBank/DDBJ databases">
        <authorList>
            <person name="Luecker S."/>
            <person name="Luecker S."/>
        </authorList>
    </citation>
    <scope>NUCLEOTIDE SEQUENCE [LARGE SCALE GENOMIC DNA]</scope>
</reference>
<keyword evidence="2" id="KW-1185">Reference proteome</keyword>
<evidence type="ECO:0000313" key="1">
    <source>
        <dbReference type="EMBL" id="CUS34449.1"/>
    </source>
</evidence>
<gene>
    <name evidence="1" type="ORF">COMA2_170011</name>
</gene>
<dbReference type="AlphaFoldDB" id="A0A0S4L9S5"/>
<name>A0A0S4L9S5_9BACT</name>
<dbReference type="STRING" id="1742973.COMA2_170011"/>
<protein>
    <submittedName>
        <fullName evidence="1">Uncharacterized protein</fullName>
    </submittedName>
</protein>